<evidence type="ECO:0000313" key="3">
    <source>
        <dbReference type="Proteomes" id="UP000292136"/>
    </source>
</evidence>
<feature type="transmembrane region" description="Helical" evidence="1">
    <location>
        <begin position="12"/>
        <end position="36"/>
    </location>
</feature>
<reference evidence="2 3" key="1">
    <citation type="submission" date="2019-02" db="EMBL/GenBank/DDBJ databases">
        <title>Genomic Encyclopedia of Type Strains, Phase IV (KMG-IV): sequencing the most valuable type-strain genomes for metagenomic binning, comparative biology and taxonomic classification.</title>
        <authorList>
            <person name="Goeker M."/>
        </authorList>
    </citation>
    <scope>NUCLEOTIDE SEQUENCE [LARGE SCALE GENOMIC DNA]</scope>
    <source>
        <strain evidence="2 3">DSM 21223</strain>
    </source>
</reference>
<keyword evidence="3" id="KW-1185">Reference proteome</keyword>
<dbReference type="RefSeq" id="WP_130460034.1">
    <property type="nucleotide sequence ID" value="NZ_SHKM01000003.1"/>
</dbReference>
<dbReference type="Pfam" id="PF05751">
    <property type="entry name" value="FixH"/>
    <property type="match status" value="1"/>
</dbReference>
<comment type="caution">
    <text evidence="2">The sequence shown here is derived from an EMBL/GenBank/DDBJ whole genome shotgun (WGS) entry which is preliminary data.</text>
</comment>
<protein>
    <recommendedName>
        <fullName evidence="4">Integral membrane protein linked to a cation pump</fullName>
    </recommendedName>
</protein>
<keyword evidence="1" id="KW-0472">Membrane</keyword>
<name>A0ABY0IKK6_9RHOO</name>
<keyword evidence="1" id="KW-0812">Transmembrane</keyword>
<gene>
    <name evidence="2" type="ORF">EV678_2902</name>
</gene>
<keyword evidence="1" id="KW-1133">Transmembrane helix</keyword>
<evidence type="ECO:0000256" key="1">
    <source>
        <dbReference type="SAM" id="Phobius"/>
    </source>
</evidence>
<dbReference type="Proteomes" id="UP000292136">
    <property type="component" value="Unassembled WGS sequence"/>
</dbReference>
<sequence length="174" mass="19162">MRTAAQPWYREPWPWILAAGPVAVILAGIVTVWLAIKSNDGLVADDYYKQGLEVNQVIQRDRRAEELGLQAEVFAGNNGSFRVLLTSTQGAALPEKVRLKLAHPAKAGFDQEITLASDGQGAYSGKLNNPIVGNRWLVRLEDESGNWRLSAEWAMEKQESLSMKVTAPVSSSNR</sequence>
<evidence type="ECO:0000313" key="2">
    <source>
        <dbReference type="EMBL" id="RZT75716.1"/>
    </source>
</evidence>
<accession>A0ABY0IKK6</accession>
<proteinExistence type="predicted"/>
<dbReference type="InterPro" id="IPR008620">
    <property type="entry name" value="FixH"/>
</dbReference>
<organism evidence="2 3">
    <name type="scientific">Azospira oryzae</name>
    <dbReference type="NCBI Taxonomy" id="146939"/>
    <lineage>
        <taxon>Bacteria</taxon>
        <taxon>Pseudomonadati</taxon>
        <taxon>Pseudomonadota</taxon>
        <taxon>Betaproteobacteria</taxon>
        <taxon>Rhodocyclales</taxon>
        <taxon>Rhodocyclaceae</taxon>
        <taxon>Azospira</taxon>
    </lineage>
</organism>
<dbReference type="EMBL" id="SHKM01000003">
    <property type="protein sequence ID" value="RZT75716.1"/>
    <property type="molecule type" value="Genomic_DNA"/>
</dbReference>
<evidence type="ECO:0008006" key="4">
    <source>
        <dbReference type="Google" id="ProtNLM"/>
    </source>
</evidence>